<gene>
    <name evidence="6" type="ORF">EA660_19890</name>
</gene>
<dbReference type="InterPro" id="IPR000847">
    <property type="entry name" value="LysR_HTH_N"/>
</dbReference>
<dbReference type="InterPro" id="IPR036390">
    <property type="entry name" value="WH_DNA-bd_sf"/>
</dbReference>
<dbReference type="Pfam" id="PF03466">
    <property type="entry name" value="LysR_substrate"/>
    <property type="match status" value="1"/>
</dbReference>
<proteinExistence type="inferred from homology"/>
<dbReference type="OrthoDB" id="9810065at2"/>
<dbReference type="FunFam" id="1.10.10.10:FF:000001">
    <property type="entry name" value="LysR family transcriptional regulator"/>
    <property type="match status" value="1"/>
</dbReference>
<dbReference type="RefSeq" id="WP_130553174.1">
    <property type="nucleotide sequence ID" value="NZ_SHMC01000013.1"/>
</dbReference>
<evidence type="ECO:0000256" key="2">
    <source>
        <dbReference type="ARBA" id="ARBA00023015"/>
    </source>
</evidence>
<dbReference type="InterPro" id="IPR005119">
    <property type="entry name" value="LysR_subst-bd"/>
</dbReference>
<comment type="similarity">
    <text evidence="1">Belongs to the LysR transcriptional regulatory family.</text>
</comment>
<evidence type="ECO:0000259" key="5">
    <source>
        <dbReference type="PROSITE" id="PS50931"/>
    </source>
</evidence>
<dbReference type="Proteomes" id="UP000292627">
    <property type="component" value="Unassembled WGS sequence"/>
</dbReference>
<keyword evidence="4" id="KW-0804">Transcription</keyword>
<evidence type="ECO:0000256" key="1">
    <source>
        <dbReference type="ARBA" id="ARBA00009437"/>
    </source>
</evidence>
<sequence length="336" mass="37132">MSHDLNDTLIFVKVVEKGSFVGAASALRLPKTTVSRKVQELETRLGAQLLHRTTRKLGLTEAGNVYYEHCQRIARELAEAESAVGQLHAGPRGWLRVTAPYAIGIDKIAPLLGEFHARHPEVRVEMLLSNEPMDLIGGEVDVALRLGNLPDSNLIARKLGVLYTQVFAANSYIARHGEPLHPDDLQYHRTFAMTKHRQGHSYSWSLNDGNGPREFAINPILVANDPSALKGALLCGEGLLLSADVMVKPFVEAGLVQRVLAGWTGGEYELNAVFPRGHVQSPKVRAFVDFLLERLNLEIDYMSAHCPLMKSKAGQEQDAEQDARHDGKRILEEVLS</sequence>
<dbReference type="SUPFAM" id="SSF53850">
    <property type="entry name" value="Periplasmic binding protein-like II"/>
    <property type="match status" value="1"/>
</dbReference>
<comment type="caution">
    <text evidence="6">The sequence shown here is derived from an EMBL/GenBank/DDBJ whole genome shotgun (WGS) entry which is preliminary data.</text>
</comment>
<dbReference type="GO" id="GO:0006351">
    <property type="term" value="P:DNA-templated transcription"/>
    <property type="evidence" value="ECO:0007669"/>
    <property type="project" value="TreeGrafter"/>
</dbReference>
<dbReference type="PANTHER" id="PTHR30537:SF68">
    <property type="entry name" value="TRANSCRIPTIONAL REGULATOR-RELATED"/>
    <property type="match status" value="1"/>
</dbReference>
<keyword evidence="2" id="KW-0805">Transcription regulation</keyword>
<dbReference type="Gene3D" id="1.10.10.10">
    <property type="entry name" value="Winged helix-like DNA-binding domain superfamily/Winged helix DNA-binding domain"/>
    <property type="match status" value="1"/>
</dbReference>
<dbReference type="SUPFAM" id="SSF46785">
    <property type="entry name" value="Winged helix' DNA-binding domain"/>
    <property type="match status" value="1"/>
</dbReference>
<dbReference type="PROSITE" id="PS50931">
    <property type="entry name" value="HTH_LYSR"/>
    <property type="match status" value="1"/>
</dbReference>
<dbReference type="GO" id="GO:0003700">
    <property type="term" value="F:DNA-binding transcription factor activity"/>
    <property type="evidence" value="ECO:0007669"/>
    <property type="project" value="InterPro"/>
</dbReference>
<dbReference type="Gene3D" id="3.40.190.290">
    <property type="match status" value="1"/>
</dbReference>
<dbReference type="PANTHER" id="PTHR30537">
    <property type="entry name" value="HTH-TYPE TRANSCRIPTIONAL REGULATOR"/>
    <property type="match status" value="1"/>
</dbReference>
<accession>A0A4Q8L3X5</accession>
<dbReference type="CDD" id="cd08422">
    <property type="entry name" value="PBP2_CrgA_like"/>
    <property type="match status" value="1"/>
</dbReference>
<evidence type="ECO:0000313" key="6">
    <source>
        <dbReference type="EMBL" id="TAA19092.1"/>
    </source>
</evidence>
<evidence type="ECO:0000313" key="7">
    <source>
        <dbReference type="Proteomes" id="UP000292627"/>
    </source>
</evidence>
<evidence type="ECO:0000256" key="3">
    <source>
        <dbReference type="ARBA" id="ARBA00023125"/>
    </source>
</evidence>
<dbReference type="InterPro" id="IPR058163">
    <property type="entry name" value="LysR-type_TF_proteobact-type"/>
</dbReference>
<reference evidence="6 7" key="1">
    <citation type="submission" date="2019-02" db="EMBL/GenBank/DDBJ databases">
        <title>WGS of Pseudoxanthomonas species novum from clinical isolates.</title>
        <authorList>
            <person name="Bernier A.-M."/>
            <person name="Bernard K."/>
            <person name="Vachon A."/>
        </authorList>
    </citation>
    <scope>NUCLEOTIDE SEQUENCE [LARGE SCALE GENOMIC DNA]</scope>
    <source>
        <strain evidence="6 7">NML171200</strain>
    </source>
</reference>
<name>A0A4Q8L3X5_9GAMM</name>
<evidence type="ECO:0000256" key="4">
    <source>
        <dbReference type="ARBA" id="ARBA00023163"/>
    </source>
</evidence>
<dbReference type="Pfam" id="PF00126">
    <property type="entry name" value="HTH_1"/>
    <property type="match status" value="1"/>
</dbReference>
<dbReference type="GO" id="GO:0043565">
    <property type="term" value="F:sequence-specific DNA binding"/>
    <property type="evidence" value="ECO:0007669"/>
    <property type="project" value="TreeGrafter"/>
</dbReference>
<protein>
    <submittedName>
        <fullName evidence="6">LysR family transcriptional regulator</fullName>
    </submittedName>
</protein>
<organism evidence="6 7">
    <name type="scientific">Pseudoxanthomonas winnipegensis</name>
    <dbReference type="NCBI Taxonomy" id="2480810"/>
    <lineage>
        <taxon>Bacteria</taxon>
        <taxon>Pseudomonadati</taxon>
        <taxon>Pseudomonadota</taxon>
        <taxon>Gammaproteobacteria</taxon>
        <taxon>Lysobacterales</taxon>
        <taxon>Lysobacteraceae</taxon>
        <taxon>Pseudoxanthomonas</taxon>
    </lineage>
</organism>
<dbReference type="InterPro" id="IPR036388">
    <property type="entry name" value="WH-like_DNA-bd_sf"/>
</dbReference>
<dbReference type="AlphaFoldDB" id="A0A4Q8L3X5"/>
<keyword evidence="3" id="KW-0238">DNA-binding</keyword>
<feature type="domain" description="HTH lysR-type" evidence="5">
    <location>
        <begin position="3"/>
        <end position="60"/>
    </location>
</feature>
<dbReference type="EMBL" id="SHMC01000013">
    <property type="protein sequence ID" value="TAA19092.1"/>
    <property type="molecule type" value="Genomic_DNA"/>
</dbReference>